<evidence type="ECO:0000313" key="3">
    <source>
        <dbReference type="Proteomes" id="UP000199702"/>
    </source>
</evidence>
<dbReference type="Proteomes" id="UP000199702">
    <property type="component" value="Unassembled WGS sequence"/>
</dbReference>
<accession>A0A1H6SG83</accession>
<dbReference type="STRING" id="402734.SAMN05660918_1352"/>
<protein>
    <recommendedName>
        <fullName evidence="4">DKNYY family protein</fullName>
    </recommendedName>
</protein>
<feature type="chain" id="PRO_5011639608" description="DKNYY family protein" evidence="1">
    <location>
        <begin position="29"/>
        <end position="266"/>
    </location>
</feature>
<feature type="signal peptide" evidence="1">
    <location>
        <begin position="1"/>
        <end position="28"/>
    </location>
</feature>
<name>A0A1H6SG83_9FLAO</name>
<reference evidence="3" key="1">
    <citation type="submission" date="2016-10" db="EMBL/GenBank/DDBJ databases">
        <authorList>
            <person name="Varghese N."/>
            <person name="Submissions S."/>
        </authorList>
    </citation>
    <scope>NUCLEOTIDE SEQUENCE [LARGE SCALE GENOMIC DNA]</scope>
    <source>
        <strain evidence="3">DSM 17934</strain>
    </source>
</reference>
<keyword evidence="3" id="KW-1185">Reference proteome</keyword>
<dbReference type="AlphaFoldDB" id="A0A1H6SG83"/>
<proteinExistence type="predicted"/>
<gene>
    <name evidence="2" type="ORF">SAMN05660918_1352</name>
</gene>
<evidence type="ECO:0000256" key="1">
    <source>
        <dbReference type="SAM" id="SignalP"/>
    </source>
</evidence>
<evidence type="ECO:0008006" key="4">
    <source>
        <dbReference type="Google" id="ProtNLM"/>
    </source>
</evidence>
<evidence type="ECO:0000313" key="2">
    <source>
        <dbReference type="EMBL" id="SEI66919.1"/>
    </source>
</evidence>
<dbReference type="EMBL" id="FNYA01000002">
    <property type="protein sequence ID" value="SEI66919.1"/>
    <property type="molecule type" value="Genomic_DNA"/>
</dbReference>
<keyword evidence="1" id="KW-0732">Signal</keyword>
<organism evidence="2 3">
    <name type="scientific">Flavobacterium terrigena</name>
    <dbReference type="NCBI Taxonomy" id="402734"/>
    <lineage>
        <taxon>Bacteria</taxon>
        <taxon>Pseudomonadati</taxon>
        <taxon>Bacteroidota</taxon>
        <taxon>Flavobacteriia</taxon>
        <taxon>Flavobacteriales</taxon>
        <taxon>Flavobacteriaceae</taxon>
        <taxon>Flavobacterium</taxon>
    </lineage>
</organism>
<sequence length="266" mass="31399">MLICYFCVNIIYMKILLLFFFTTFFATAQNIDFEKVGVKPAKYDVFWGNDIYGNNYFSTSNNLYKINEKDTLNYTNNKYGKITGVETFNMLQTVVFYKQNNAFVLLDAQFNEINSTIFSEINCEFLKPASQNELWFYDSLSQQIGLYNLNSKNYKFLSNPINKAIKYAYSDYNYLFWIDVENGIYSINKFGKIASLGKVKPFEKVIFSDKSDLFYLFDDKMYYYSVQNQASMKIDIDEKMIKNFFYKDGILSIFTDCQISTYQIKK</sequence>